<dbReference type="GO" id="GO:0044781">
    <property type="term" value="P:bacterial-type flagellum organization"/>
    <property type="evidence" value="ECO:0007669"/>
    <property type="project" value="UniProtKB-KW"/>
</dbReference>
<gene>
    <name evidence="11" type="primary">fliJ</name>
    <name evidence="11" type="ORF">E0485_03625</name>
</gene>
<reference evidence="11 12" key="1">
    <citation type="submission" date="2019-03" db="EMBL/GenBank/DDBJ databases">
        <authorList>
            <person name="Kim M.K.M."/>
        </authorList>
    </citation>
    <scope>NUCLEOTIDE SEQUENCE [LARGE SCALE GENOMIC DNA]</scope>
    <source>
        <strain evidence="11 12">18JY21-1</strain>
    </source>
</reference>
<keyword evidence="11" id="KW-0282">Flagellum</keyword>
<evidence type="ECO:0000256" key="9">
    <source>
        <dbReference type="ARBA" id="ARBA00023136"/>
    </source>
</evidence>
<dbReference type="InterPro" id="IPR012823">
    <property type="entry name" value="Flagell_FliJ"/>
</dbReference>
<keyword evidence="10" id="KW-1006">Bacterial flagellum protein export</keyword>
<name>A0A4R4ENV9_9BACL</name>
<dbReference type="NCBIfam" id="TIGR02473">
    <property type="entry name" value="flagell_FliJ"/>
    <property type="match status" value="1"/>
</dbReference>
<keyword evidence="9" id="KW-0472">Membrane</keyword>
<dbReference type="Gene3D" id="1.10.287.1700">
    <property type="match status" value="1"/>
</dbReference>
<evidence type="ECO:0000256" key="7">
    <source>
        <dbReference type="ARBA" id="ARBA00022795"/>
    </source>
</evidence>
<evidence type="ECO:0000313" key="12">
    <source>
        <dbReference type="Proteomes" id="UP000295418"/>
    </source>
</evidence>
<evidence type="ECO:0000256" key="4">
    <source>
        <dbReference type="ARBA" id="ARBA00022448"/>
    </source>
</evidence>
<comment type="subcellular location">
    <subcellularLocation>
        <location evidence="1">Cell membrane</location>
        <topology evidence="1">Peripheral membrane protein</topology>
        <orientation evidence="1">Cytoplasmic side</orientation>
    </subcellularLocation>
</comment>
<evidence type="ECO:0000313" key="11">
    <source>
        <dbReference type="EMBL" id="TCZ80231.1"/>
    </source>
</evidence>
<evidence type="ECO:0000256" key="2">
    <source>
        <dbReference type="ARBA" id="ARBA00010004"/>
    </source>
</evidence>
<comment type="caution">
    <text evidence="11">The sequence shown here is derived from an EMBL/GenBank/DDBJ whole genome shotgun (WGS) entry which is preliminary data.</text>
</comment>
<dbReference type="RefSeq" id="WP_132416609.1">
    <property type="nucleotide sequence ID" value="NZ_SKFG01000002.1"/>
</dbReference>
<keyword evidence="8" id="KW-0653">Protein transport</keyword>
<dbReference type="EMBL" id="SKFG01000002">
    <property type="protein sequence ID" value="TCZ80231.1"/>
    <property type="molecule type" value="Genomic_DNA"/>
</dbReference>
<evidence type="ECO:0000256" key="8">
    <source>
        <dbReference type="ARBA" id="ARBA00022927"/>
    </source>
</evidence>
<keyword evidence="6" id="KW-0145">Chemotaxis</keyword>
<dbReference type="GO" id="GO:0005886">
    <property type="term" value="C:plasma membrane"/>
    <property type="evidence" value="ECO:0007669"/>
    <property type="project" value="UniProtKB-SubCell"/>
</dbReference>
<protein>
    <recommendedName>
        <fullName evidence="3">Flagellar FliJ protein</fullName>
    </recommendedName>
</protein>
<dbReference type="OrthoDB" id="2678901at2"/>
<organism evidence="11 12">
    <name type="scientific">Paenibacillus albiflavus</name>
    <dbReference type="NCBI Taxonomy" id="2545760"/>
    <lineage>
        <taxon>Bacteria</taxon>
        <taxon>Bacillati</taxon>
        <taxon>Bacillota</taxon>
        <taxon>Bacilli</taxon>
        <taxon>Bacillales</taxon>
        <taxon>Paenibacillaceae</taxon>
        <taxon>Paenibacillus</taxon>
    </lineage>
</organism>
<sequence>MAFNYAFQQIVNLKSSQKTQAEWHLVDSIGRLRSEEHTLNDLYHLKIELSEMITNVVTETVSISHMVLLQEYSEHLDQQITNKRQDVQAAQQVVTEKQEILTERMVDEKVWSKAREKAFQNYTALLLHKEQNALDEMATNRFKRVQ</sequence>
<dbReference type="InterPro" id="IPR053716">
    <property type="entry name" value="Flag_assembly_chemotaxis_eff"/>
</dbReference>
<evidence type="ECO:0000256" key="6">
    <source>
        <dbReference type="ARBA" id="ARBA00022500"/>
    </source>
</evidence>
<keyword evidence="11" id="KW-0966">Cell projection</keyword>
<evidence type="ECO:0000256" key="3">
    <source>
        <dbReference type="ARBA" id="ARBA00020392"/>
    </source>
</evidence>
<dbReference type="GO" id="GO:0015031">
    <property type="term" value="P:protein transport"/>
    <property type="evidence" value="ECO:0007669"/>
    <property type="project" value="UniProtKB-KW"/>
</dbReference>
<keyword evidence="11" id="KW-0969">Cilium</keyword>
<evidence type="ECO:0000256" key="5">
    <source>
        <dbReference type="ARBA" id="ARBA00022475"/>
    </source>
</evidence>
<dbReference type="GO" id="GO:0009288">
    <property type="term" value="C:bacterial-type flagellum"/>
    <property type="evidence" value="ECO:0007669"/>
    <property type="project" value="InterPro"/>
</dbReference>
<dbReference type="GO" id="GO:0006935">
    <property type="term" value="P:chemotaxis"/>
    <property type="evidence" value="ECO:0007669"/>
    <property type="project" value="UniProtKB-KW"/>
</dbReference>
<evidence type="ECO:0000256" key="10">
    <source>
        <dbReference type="ARBA" id="ARBA00023225"/>
    </source>
</evidence>
<keyword evidence="12" id="KW-1185">Reference proteome</keyword>
<keyword evidence="7" id="KW-1005">Bacterial flagellum biogenesis</keyword>
<accession>A0A4R4ENV9</accession>
<comment type="similarity">
    <text evidence="2">Belongs to the FliJ family.</text>
</comment>
<keyword evidence="4" id="KW-0813">Transport</keyword>
<keyword evidence="5" id="KW-1003">Cell membrane</keyword>
<dbReference type="Proteomes" id="UP000295418">
    <property type="component" value="Unassembled WGS sequence"/>
</dbReference>
<evidence type="ECO:0000256" key="1">
    <source>
        <dbReference type="ARBA" id="ARBA00004413"/>
    </source>
</evidence>
<dbReference type="Pfam" id="PF02050">
    <property type="entry name" value="FliJ"/>
    <property type="match status" value="1"/>
</dbReference>
<dbReference type="AlphaFoldDB" id="A0A4R4ENV9"/>
<proteinExistence type="inferred from homology"/>
<dbReference type="GO" id="GO:0071973">
    <property type="term" value="P:bacterial-type flagellum-dependent cell motility"/>
    <property type="evidence" value="ECO:0007669"/>
    <property type="project" value="InterPro"/>
</dbReference>